<evidence type="ECO:0000313" key="2">
    <source>
        <dbReference type="EMBL" id="ATB37676.1"/>
    </source>
</evidence>
<evidence type="ECO:0000313" key="3">
    <source>
        <dbReference type="Proteomes" id="UP000217257"/>
    </source>
</evidence>
<dbReference type="Pfam" id="PF05157">
    <property type="entry name" value="MshEN"/>
    <property type="match status" value="1"/>
</dbReference>
<dbReference type="InterPro" id="IPR007831">
    <property type="entry name" value="T2SS_GspE_N"/>
</dbReference>
<protein>
    <submittedName>
        <fullName evidence="2">GspE domain protein</fullName>
    </submittedName>
</protein>
<dbReference type="GO" id="GO:0016887">
    <property type="term" value="F:ATP hydrolysis activity"/>
    <property type="evidence" value="ECO:0007669"/>
    <property type="project" value="TreeGrafter"/>
</dbReference>
<gene>
    <name evidence="2" type="ORF">CYFUS_003101</name>
</gene>
<sequence length="364" mass="39873">MIYKETLQIRGARPMQMMKKRLGDILLEMGGVDGLQLQSALAYQRKWGIPLGQVVVDLRFCSAEQVLRALSRQAGVPATDLDAELLDPTLTKLVPKRLAEQHRVVPLRLEGPRDDLVVAIAAPANLHSLDAVRSVTRRARVVPMLASDSAIARAIERLYLDGTGAPRRVEVEAIQLPEAEEGMTVHRDCMASLVEGGELAFSERAILLPDLDPRREVLELPLLEPLEVEELAQLLALTEMTLPEAVEDSGGVLIYGWSEEVAAGLLRLLEEAGFRARVVGEERLLSAGDHAVVLSPLPALEELERLPRSQLLVAGKEPERDVMRAQALGARGFLAAPLDTDLLLRAVKRLVKAEQTLARIHASC</sequence>
<dbReference type="SUPFAM" id="SSF160246">
    <property type="entry name" value="EspE N-terminal domain-like"/>
    <property type="match status" value="1"/>
</dbReference>
<accession>A0A250J3D8</accession>
<dbReference type="Proteomes" id="UP000217257">
    <property type="component" value="Chromosome"/>
</dbReference>
<dbReference type="RefSeq" id="WP_269770242.1">
    <property type="nucleotide sequence ID" value="NZ_CP022098.1"/>
</dbReference>
<dbReference type="PANTHER" id="PTHR30258:SF1">
    <property type="entry name" value="PROTEIN TRANSPORT PROTEIN HOFB HOMOLOG"/>
    <property type="match status" value="1"/>
</dbReference>
<dbReference type="Gene3D" id="3.30.300.160">
    <property type="entry name" value="Type II secretion system, protein E, N-terminal domain"/>
    <property type="match status" value="1"/>
</dbReference>
<dbReference type="PANTHER" id="PTHR30258">
    <property type="entry name" value="TYPE II SECRETION SYSTEM PROTEIN GSPE-RELATED"/>
    <property type="match status" value="1"/>
</dbReference>
<dbReference type="InterPro" id="IPR037257">
    <property type="entry name" value="T2SS_E_N_sf"/>
</dbReference>
<dbReference type="KEGG" id="cfus:CYFUS_003101"/>
<dbReference type="GO" id="GO:0005886">
    <property type="term" value="C:plasma membrane"/>
    <property type="evidence" value="ECO:0007669"/>
    <property type="project" value="TreeGrafter"/>
</dbReference>
<reference evidence="2 3" key="1">
    <citation type="submission" date="2017-06" db="EMBL/GenBank/DDBJ databases">
        <title>Sequencing and comparative analysis of myxobacterial genomes.</title>
        <authorList>
            <person name="Rupp O."/>
            <person name="Goesmann A."/>
            <person name="Sogaard-Andersen L."/>
        </authorList>
    </citation>
    <scope>NUCLEOTIDE SEQUENCE [LARGE SCALE GENOMIC DNA]</scope>
    <source>
        <strain evidence="2 3">DSM 52655</strain>
    </source>
</reference>
<name>A0A250J3D8_9BACT</name>
<evidence type="ECO:0000259" key="1">
    <source>
        <dbReference type="Pfam" id="PF05157"/>
    </source>
</evidence>
<dbReference type="AlphaFoldDB" id="A0A250J3D8"/>
<feature type="domain" description="Type II secretion system protein GspE N-terminal" evidence="1">
    <location>
        <begin position="75"/>
        <end position="162"/>
    </location>
</feature>
<dbReference type="EMBL" id="CP022098">
    <property type="protein sequence ID" value="ATB37676.1"/>
    <property type="molecule type" value="Genomic_DNA"/>
</dbReference>
<organism evidence="2 3">
    <name type="scientific">Cystobacter fuscus</name>
    <dbReference type="NCBI Taxonomy" id="43"/>
    <lineage>
        <taxon>Bacteria</taxon>
        <taxon>Pseudomonadati</taxon>
        <taxon>Myxococcota</taxon>
        <taxon>Myxococcia</taxon>
        <taxon>Myxococcales</taxon>
        <taxon>Cystobacterineae</taxon>
        <taxon>Archangiaceae</taxon>
        <taxon>Cystobacter</taxon>
    </lineage>
</organism>
<proteinExistence type="predicted"/>